<reference evidence="3 4" key="1">
    <citation type="submission" date="2017-06" db="EMBL/GenBank/DDBJ databases">
        <authorList>
            <person name="Kim H.J."/>
            <person name="Triplett B.A."/>
        </authorList>
    </citation>
    <scope>NUCLEOTIDE SEQUENCE [LARGE SCALE GENOMIC DNA]</scope>
    <source>
        <strain evidence="3 4">DSM 8800</strain>
    </source>
</reference>
<organism evidence="3 4">
    <name type="scientific">Halorubrum vacuolatum</name>
    <name type="common">Natronobacterium vacuolatum</name>
    <dbReference type="NCBI Taxonomy" id="63740"/>
    <lineage>
        <taxon>Archaea</taxon>
        <taxon>Methanobacteriati</taxon>
        <taxon>Methanobacteriota</taxon>
        <taxon>Stenosarchaea group</taxon>
        <taxon>Halobacteria</taxon>
        <taxon>Halobacteriales</taxon>
        <taxon>Haloferacaceae</taxon>
        <taxon>Halorubrum</taxon>
    </lineage>
</organism>
<sequence>MYAVVGCTDCGNVWLLRDRRANETARCPRCGRTHQTAKLNAFYTSEDREEAREARAALLARKRGESETFAEVAHVADLEVAIEDSGVDDREYLEASGLDADAVFEAGAAATEGGSTSRSRDEIVRDAVREAEEPTEAGIVGYATDHGVPEEAARDLLAKLTRRGDLSESGGRYRVL</sequence>
<evidence type="ECO:0000259" key="2">
    <source>
        <dbReference type="Pfam" id="PF22798"/>
    </source>
</evidence>
<protein>
    <submittedName>
        <fullName evidence="3">Ribosomal protein L31</fullName>
    </submittedName>
</protein>
<dbReference type="Pfam" id="PF22798">
    <property type="entry name" value="DUF5817_CT"/>
    <property type="match status" value="1"/>
</dbReference>
<feature type="domain" description="DUF5817" evidence="2">
    <location>
        <begin position="122"/>
        <end position="175"/>
    </location>
</feature>
<dbReference type="InterPro" id="IPR053849">
    <property type="entry name" value="DUF5817_C"/>
</dbReference>
<dbReference type="AlphaFoldDB" id="A0A238UN79"/>
<dbReference type="EMBL" id="FZNQ01000001">
    <property type="protein sequence ID" value="SNR23381.1"/>
    <property type="molecule type" value="Genomic_DNA"/>
</dbReference>
<dbReference type="InterPro" id="IPR043855">
    <property type="entry name" value="DUF5817"/>
</dbReference>
<dbReference type="RefSeq" id="WP_089383101.1">
    <property type="nucleotide sequence ID" value="NZ_FZNQ01000001.1"/>
</dbReference>
<evidence type="ECO:0000259" key="1">
    <source>
        <dbReference type="Pfam" id="PF19134"/>
    </source>
</evidence>
<evidence type="ECO:0000313" key="4">
    <source>
        <dbReference type="Proteomes" id="UP000198397"/>
    </source>
</evidence>
<feature type="domain" description="DUF5817" evidence="1">
    <location>
        <begin position="2"/>
        <end position="60"/>
    </location>
</feature>
<keyword evidence="4" id="KW-1185">Reference proteome</keyword>
<evidence type="ECO:0000313" key="3">
    <source>
        <dbReference type="EMBL" id="SNR23381.1"/>
    </source>
</evidence>
<gene>
    <name evidence="3" type="ORF">SAMN06264855_101108</name>
</gene>
<dbReference type="OrthoDB" id="142616at2157"/>
<keyword evidence="3" id="KW-0689">Ribosomal protein</keyword>
<dbReference type="GO" id="GO:0005840">
    <property type="term" value="C:ribosome"/>
    <property type="evidence" value="ECO:0007669"/>
    <property type="project" value="UniProtKB-KW"/>
</dbReference>
<name>A0A238UN79_HALVU</name>
<keyword evidence="3" id="KW-0687">Ribonucleoprotein</keyword>
<proteinExistence type="predicted"/>
<dbReference type="Pfam" id="PF19134">
    <property type="entry name" value="DUF5817"/>
    <property type="match status" value="1"/>
</dbReference>
<dbReference type="Proteomes" id="UP000198397">
    <property type="component" value="Unassembled WGS sequence"/>
</dbReference>
<accession>A0A238UN79</accession>
<dbReference type="Gene3D" id="3.90.820.10">
    <property type="entry name" value="Structural Genomics, Unknown Function 30-nov-00 1gh9 Mol_id"/>
    <property type="match status" value="1"/>
</dbReference>